<dbReference type="Gene3D" id="3.40.50.12030">
    <property type="entry name" value="Uncharacterised protein family UPF0261, NC domain"/>
    <property type="match status" value="1"/>
</dbReference>
<dbReference type="Gene3D" id="3.40.50.12020">
    <property type="entry name" value="Uncharacterised protein family UPF0261, NN domain"/>
    <property type="match status" value="1"/>
</dbReference>
<evidence type="ECO:0000259" key="1">
    <source>
        <dbReference type="Pfam" id="PF06792"/>
    </source>
</evidence>
<dbReference type="PATRIC" id="fig|85874.4.peg.336"/>
<dbReference type="EMBL" id="LGFO01000114">
    <property type="protein sequence ID" value="KUK36336.1"/>
    <property type="molecule type" value="Genomic_DNA"/>
</dbReference>
<evidence type="ECO:0000313" key="3">
    <source>
        <dbReference type="EMBL" id="KUK36336.1"/>
    </source>
</evidence>
<sequence length="447" mass="47603">MTGKPQILVAGILDTKGQEIKYLAERVKAAGGEPTILELSVGDEVGWADIGVGAVLQKIGRNKEEVFSLDRGKASDIIVEGAKKIAAELLEEGKLDGMIAYGGSMGASMATRIMQSLPIGIPKLMLTTMASGDVSPYVGTKDICMMYPIAEAGLNKVTRRILNNAAGAVVGMASAPELEAGEERPLIGCMMFGVTTPCVLRASRYFEEKGYDVLINHAVGSGGRSLEELIRDGYIVGVLDITTHEIGDHLLGGVLDAGPDRLTAAAQMGIPQVVAPGGLDLINFGPKETVPERLLKETDQPGRGLYIHNPTVTCVGVSAEEAYKVGEHIANKLNAATGPTVLCVPMRGWGACDLPAPNKALGWAGPGPGPVWASDPDHPQWSLRAGHFVAALRKVIDRNKPNLDVLLVDKHLNEPEFADLMAELLDEMLAGKWRKGSHHDLPYVLKF</sequence>
<dbReference type="CDD" id="cd15488">
    <property type="entry name" value="Tm-1-like"/>
    <property type="match status" value="1"/>
</dbReference>
<comment type="caution">
    <text evidence="3">The sequence shown here is derived from an EMBL/GenBank/DDBJ whole genome shotgun (WGS) entry which is preliminary data.</text>
</comment>
<organism evidence="3 4">
    <name type="scientific">Thermacetogenium phaeum</name>
    <dbReference type="NCBI Taxonomy" id="85874"/>
    <lineage>
        <taxon>Bacteria</taxon>
        <taxon>Bacillati</taxon>
        <taxon>Bacillota</taxon>
        <taxon>Clostridia</taxon>
        <taxon>Thermoanaerobacterales</taxon>
        <taxon>Thermoanaerobacteraceae</taxon>
        <taxon>Thermacetogenium</taxon>
    </lineage>
</organism>
<proteinExistence type="predicted"/>
<dbReference type="Pfam" id="PF06792">
    <property type="entry name" value="UPF0261"/>
    <property type="match status" value="1"/>
</dbReference>
<dbReference type="InterPro" id="IPR056778">
    <property type="entry name" value="UPF0261_C"/>
</dbReference>
<dbReference type="InterPro" id="IPR044122">
    <property type="entry name" value="UPF0261_N"/>
</dbReference>
<dbReference type="OMA" id="RIAITMF"/>
<accession>A0A117LBD5</accession>
<dbReference type="Pfam" id="PF23189">
    <property type="entry name" value="UPF0261_C"/>
    <property type="match status" value="1"/>
</dbReference>
<dbReference type="InterPro" id="IPR008322">
    <property type="entry name" value="UPF0261"/>
</dbReference>
<name>A0A117LBD5_9THEO</name>
<evidence type="ECO:0000259" key="2">
    <source>
        <dbReference type="Pfam" id="PF23189"/>
    </source>
</evidence>
<protein>
    <submittedName>
        <fullName evidence="3">Uncharacterized protein</fullName>
    </submittedName>
</protein>
<dbReference type="PANTHER" id="PTHR31862">
    <property type="entry name" value="UPF0261 DOMAIN PROTEIN (AFU_ORTHOLOGUE AFUA_1G10120)"/>
    <property type="match status" value="1"/>
</dbReference>
<dbReference type="NCBIfam" id="NF002674">
    <property type="entry name" value="PRK02399.1-2"/>
    <property type="match status" value="1"/>
</dbReference>
<feature type="domain" description="UPF0261" evidence="1">
    <location>
        <begin position="5"/>
        <end position="175"/>
    </location>
</feature>
<dbReference type="Proteomes" id="UP000053326">
    <property type="component" value="Unassembled WGS sequence"/>
</dbReference>
<evidence type="ECO:0000313" key="4">
    <source>
        <dbReference type="Proteomes" id="UP000053326"/>
    </source>
</evidence>
<dbReference type="PIRSF" id="PIRSF033271">
    <property type="entry name" value="UCP033271"/>
    <property type="match status" value="1"/>
</dbReference>
<dbReference type="AlphaFoldDB" id="A0A117LBD5"/>
<dbReference type="PANTHER" id="PTHR31862:SF1">
    <property type="entry name" value="UPF0261 DOMAIN PROTEIN (AFU_ORTHOLOGUE AFUA_1G10120)"/>
    <property type="match status" value="1"/>
</dbReference>
<reference evidence="4" key="1">
    <citation type="journal article" date="2015" name="MBio">
        <title>Genome-Resolved Metagenomic Analysis Reveals Roles for Candidate Phyla and Other Microbial Community Members in Biogeochemical Transformations in Oil Reservoirs.</title>
        <authorList>
            <person name="Hu P."/>
            <person name="Tom L."/>
            <person name="Singh A."/>
            <person name="Thomas B.C."/>
            <person name="Baker B.J."/>
            <person name="Piceno Y.M."/>
            <person name="Andersen G.L."/>
            <person name="Banfield J.F."/>
        </authorList>
    </citation>
    <scope>NUCLEOTIDE SEQUENCE [LARGE SCALE GENOMIC DNA]</scope>
</reference>
<feature type="domain" description="UPF0261" evidence="2">
    <location>
        <begin position="184"/>
        <end position="355"/>
    </location>
</feature>
<dbReference type="InterPro" id="IPR051353">
    <property type="entry name" value="Tobamovirus_resist_UPF0261"/>
</dbReference>
<gene>
    <name evidence="3" type="ORF">XD66_0958</name>
</gene>